<dbReference type="Gene3D" id="3.90.550.10">
    <property type="entry name" value="Spore Coat Polysaccharide Biosynthesis Protein SpsA, Chain A"/>
    <property type="match status" value="1"/>
</dbReference>
<feature type="domain" description="Glycosyltransferase 2-like" evidence="3">
    <location>
        <begin position="6"/>
        <end position="128"/>
    </location>
</feature>
<dbReference type="STRING" id="43928.SAMN05443636_2824"/>
<sequence>MTDDVCVLLPTYDEAATVADVVTDFRDNGFTEILVIDGGSSDDTRERAREAGARVEIQSGSGKGQAIREAVHEHITAEFVLMADADGTYRASDADAMLDPLREGTAEHVIGDRFADMHEDAMTGLNRAGNTIFNGLFSLIHREDYGDILSGYRAFTVDSFRRLRLTADGFGIETELAVECARHGVRTTVVPITYLPRPDGSNTNLHPVRDGGIILMAIYRQAKTSNPLFYFGSAGGVAGLAGALIAAYVAYDWFVNTISHNVLAIVAGVGIILGVQLLIFGVLSDLLVTLHGETLDRVEALEREVDEAVEAAGVESADDDAPDASEGKDRADPPEQ</sequence>
<evidence type="ECO:0000256" key="2">
    <source>
        <dbReference type="SAM" id="Phobius"/>
    </source>
</evidence>
<keyword evidence="2" id="KW-0812">Transmembrane</keyword>
<dbReference type="InterPro" id="IPR026456">
    <property type="entry name" value="GCTrfase_AglJ"/>
</dbReference>
<dbReference type="AlphaFoldDB" id="A0A1M5TSJ4"/>
<dbReference type="EMBL" id="FQWV01000008">
    <property type="protein sequence ID" value="SHH53630.1"/>
    <property type="molecule type" value="Genomic_DNA"/>
</dbReference>
<reference evidence="4 5" key="1">
    <citation type="submission" date="2016-11" db="EMBL/GenBank/DDBJ databases">
        <authorList>
            <person name="Jaros S."/>
            <person name="Januszkiewicz K."/>
            <person name="Wedrychowicz H."/>
        </authorList>
    </citation>
    <scope>NUCLEOTIDE SEQUENCE [LARGE SCALE GENOMIC DNA]</scope>
    <source>
        <strain evidence="4 5">DSM 9297</strain>
    </source>
</reference>
<keyword evidence="5" id="KW-1185">Reference proteome</keyword>
<organism evidence="4 5">
    <name type="scientific">Halobaculum gomorrense</name>
    <dbReference type="NCBI Taxonomy" id="43928"/>
    <lineage>
        <taxon>Archaea</taxon>
        <taxon>Methanobacteriati</taxon>
        <taxon>Methanobacteriota</taxon>
        <taxon>Stenosarchaea group</taxon>
        <taxon>Halobacteria</taxon>
        <taxon>Halobacteriales</taxon>
        <taxon>Haloferacaceae</taxon>
        <taxon>Halobaculum</taxon>
    </lineage>
</organism>
<keyword evidence="2" id="KW-0472">Membrane</keyword>
<dbReference type="GO" id="GO:0016757">
    <property type="term" value="F:glycosyltransferase activity"/>
    <property type="evidence" value="ECO:0007669"/>
    <property type="project" value="UniProtKB-KW"/>
</dbReference>
<keyword evidence="4" id="KW-0808">Transferase</keyword>
<dbReference type="InterPro" id="IPR001173">
    <property type="entry name" value="Glyco_trans_2-like"/>
</dbReference>
<dbReference type="NCBIfam" id="TIGR04182">
    <property type="entry name" value="glyco_TIGR04182"/>
    <property type="match status" value="1"/>
</dbReference>
<evidence type="ECO:0000313" key="5">
    <source>
        <dbReference type="Proteomes" id="UP000184357"/>
    </source>
</evidence>
<keyword evidence="2" id="KW-1133">Transmembrane helix</keyword>
<feature type="transmembrane region" description="Helical" evidence="2">
    <location>
        <begin position="263"/>
        <end position="288"/>
    </location>
</feature>
<dbReference type="SUPFAM" id="SSF53448">
    <property type="entry name" value="Nucleotide-diphospho-sugar transferases"/>
    <property type="match status" value="1"/>
</dbReference>
<dbReference type="PANTHER" id="PTHR48090">
    <property type="entry name" value="UNDECAPRENYL-PHOSPHATE 4-DEOXY-4-FORMAMIDO-L-ARABINOSE TRANSFERASE-RELATED"/>
    <property type="match status" value="1"/>
</dbReference>
<feature type="compositionally biased region" description="Basic and acidic residues" evidence="1">
    <location>
        <begin position="325"/>
        <end position="336"/>
    </location>
</feature>
<dbReference type="Proteomes" id="UP000184357">
    <property type="component" value="Unassembled WGS sequence"/>
</dbReference>
<dbReference type="CDD" id="cd04179">
    <property type="entry name" value="DPM_DPG-synthase_like"/>
    <property type="match status" value="1"/>
</dbReference>
<dbReference type="InterPro" id="IPR050256">
    <property type="entry name" value="Glycosyltransferase_2"/>
</dbReference>
<dbReference type="OrthoDB" id="103472at2157"/>
<proteinExistence type="predicted"/>
<evidence type="ECO:0000256" key="1">
    <source>
        <dbReference type="SAM" id="MobiDB-lite"/>
    </source>
</evidence>
<name>A0A1M5TSJ4_9EURY</name>
<evidence type="ECO:0000259" key="3">
    <source>
        <dbReference type="Pfam" id="PF00535"/>
    </source>
</evidence>
<dbReference type="PANTHER" id="PTHR48090:SF7">
    <property type="entry name" value="RFBJ PROTEIN"/>
    <property type="match status" value="1"/>
</dbReference>
<accession>A0A1M5TSJ4</accession>
<keyword evidence="4" id="KW-0328">Glycosyltransferase</keyword>
<dbReference type="Pfam" id="PF00535">
    <property type="entry name" value="Glycos_transf_2"/>
    <property type="match status" value="1"/>
</dbReference>
<feature type="transmembrane region" description="Helical" evidence="2">
    <location>
        <begin position="228"/>
        <end position="251"/>
    </location>
</feature>
<evidence type="ECO:0000313" key="4">
    <source>
        <dbReference type="EMBL" id="SHH53630.1"/>
    </source>
</evidence>
<protein>
    <submittedName>
        <fullName evidence="4">Dolichol-phosphate mannosyltransferase</fullName>
    </submittedName>
</protein>
<gene>
    <name evidence="4" type="ORF">SAMN05443636_2824</name>
</gene>
<feature type="region of interest" description="Disordered" evidence="1">
    <location>
        <begin position="310"/>
        <end position="336"/>
    </location>
</feature>
<dbReference type="InterPro" id="IPR029044">
    <property type="entry name" value="Nucleotide-diphossugar_trans"/>
</dbReference>
<dbReference type="RefSeq" id="WP_073310693.1">
    <property type="nucleotide sequence ID" value="NZ_FQWV01000008.1"/>
</dbReference>